<evidence type="ECO:0000313" key="2">
    <source>
        <dbReference type="EMBL" id="MBB5691600.1"/>
    </source>
</evidence>
<proteinExistence type="predicted"/>
<dbReference type="RefSeq" id="WP_184487003.1">
    <property type="nucleotide sequence ID" value="NZ_JAAEDJ010000268.1"/>
</dbReference>
<dbReference type="InterPro" id="IPR052514">
    <property type="entry name" value="SAM-dependent_MTase"/>
</dbReference>
<evidence type="ECO:0000259" key="1">
    <source>
        <dbReference type="Pfam" id="PF05050"/>
    </source>
</evidence>
<keyword evidence="3" id="KW-1185">Reference proteome</keyword>
<dbReference type="SUPFAM" id="SSF53335">
    <property type="entry name" value="S-adenosyl-L-methionine-dependent methyltransferases"/>
    <property type="match status" value="1"/>
</dbReference>
<feature type="domain" description="Methyltransferase FkbM" evidence="1">
    <location>
        <begin position="18"/>
        <end position="185"/>
    </location>
</feature>
<dbReference type="Gene3D" id="3.40.50.150">
    <property type="entry name" value="Vaccinia Virus protein VP39"/>
    <property type="match status" value="1"/>
</dbReference>
<protein>
    <submittedName>
        <fullName evidence="2">FkbM family methyltransferase</fullName>
    </submittedName>
</protein>
<accession>A0A840XWP8</accession>
<dbReference type="PANTHER" id="PTHR34203:SF15">
    <property type="entry name" value="SLL1173 PROTEIN"/>
    <property type="match status" value="1"/>
</dbReference>
<dbReference type="NCBIfam" id="TIGR01444">
    <property type="entry name" value="fkbM_fam"/>
    <property type="match status" value="1"/>
</dbReference>
<keyword evidence="2" id="KW-0489">Methyltransferase</keyword>
<name>A0A840XWP8_9PROT</name>
<sequence>MDEITFHTLLHRPGTLVDAGAHDGLITIPLARLPRSRVLAFEPLPPAFARLEAALRAAFGGLPAHVDCRAAALGDRSGEITLAMPVLDGIAQEQWASTAKDYAAHLSARVTVERFAVPLLRLDDLGLADLTAMKIDAEGAEYEILRGARETLLRCRPVLTIEIEERHREGSTWAVPAYLDALGYEVLFELGGEWLPVAALDRATMQRASPDPAVFEASDPYVFVFYALPREEAPALLARLRGAA</sequence>
<evidence type="ECO:0000313" key="3">
    <source>
        <dbReference type="Proteomes" id="UP000562254"/>
    </source>
</evidence>
<comment type="caution">
    <text evidence="2">The sequence shown here is derived from an EMBL/GenBank/DDBJ whole genome shotgun (WGS) entry which is preliminary data.</text>
</comment>
<dbReference type="EMBL" id="JACIJE010000014">
    <property type="protein sequence ID" value="MBB5691600.1"/>
    <property type="molecule type" value="Genomic_DNA"/>
</dbReference>
<organism evidence="2 3">
    <name type="scientific">Neoroseomonas alkaliterrae</name>
    <dbReference type="NCBI Taxonomy" id="1452450"/>
    <lineage>
        <taxon>Bacteria</taxon>
        <taxon>Pseudomonadati</taxon>
        <taxon>Pseudomonadota</taxon>
        <taxon>Alphaproteobacteria</taxon>
        <taxon>Acetobacterales</taxon>
        <taxon>Acetobacteraceae</taxon>
        <taxon>Neoroseomonas</taxon>
    </lineage>
</organism>
<dbReference type="PANTHER" id="PTHR34203">
    <property type="entry name" value="METHYLTRANSFERASE, FKBM FAMILY PROTEIN"/>
    <property type="match status" value="1"/>
</dbReference>
<keyword evidence="2" id="KW-0808">Transferase</keyword>
<gene>
    <name evidence="2" type="ORF">FHS88_003757</name>
</gene>
<dbReference type="AlphaFoldDB" id="A0A840XWP8"/>
<reference evidence="2 3" key="1">
    <citation type="submission" date="2020-08" db="EMBL/GenBank/DDBJ databases">
        <title>Genomic Encyclopedia of Type Strains, Phase IV (KMG-IV): sequencing the most valuable type-strain genomes for metagenomic binning, comparative biology and taxonomic classification.</title>
        <authorList>
            <person name="Goeker M."/>
        </authorList>
    </citation>
    <scope>NUCLEOTIDE SEQUENCE [LARGE SCALE GENOMIC DNA]</scope>
    <source>
        <strain evidence="2 3">DSM 25895</strain>
    </source>
</reference>
<dbReference type="GO" id="GO:0032259">
    <property type="term" value="P:methylation"/>
    <property type="evidence" value="ECO:0007669"/>
    <property type="project" value="UniProtKB-KW"/>
</dbReference>
<dbReference type="InterPro" id="IPR006342">
    <property type="entry name" value="FkbM_mtfrase"/>
</dbReference>
<dbReference type="GO" id="GO:0008168">
    <property type="term" value="F:methyltransferase activity"/>
    <property type="evidence" value="ECO:0007669"/>
    <property type="project" value="UniProtKB-KW"/>
</dbReference>
<dbReference type="Pfam" id="PF05050">
    <property type="entry name" value="Methyltransf_21"/>
    <property type="match status" value="1"/>
</dbReference>
<dbReference type="InterPro" id="IPR029063">
    <property type="entry name" value="SAM-dependent_MTases_sf"/>
</dbReference>
<dbReference type="Proteomes" id="UP000562254">
    <property type="component" value="Unassembled WGS sequence"/>
</dbReference>